<proteinExistence type="evidence at transcript level"/>
<feature type="chain" id="PRO_5003981264" evidence="1">
    <location>
        <begin position="21"/>
        <end position="173"/>
    </location>
</feature>
<evidence type="ECO:0000313" key="2">
    <source>
        <dbReference type="EMBL" id="JAA54043.1"/>
    </source>
</evidence>
<sequence>MNRFAVVCILVLARADYSPAITFEEIFSALKTHEKIWVHRRSFLGESLKCNYNEKLLFTESHYVFNECYKSGNEIAKVAAHGKIYKVKRSGGFKSAMNVSTIQGSFRTYILQFWDPRELCGVLTFRNSSGRKECELHSRARVGRHFKNCMGQYTSHCKNEKYVEYVIDNVNCK</sequence>
<accession>L7LT39</accession>
<keyword evidence="1" id="KW-0732">Signal</keyword>
<dbReference type="EMBL" id="GACK01010991">
    <property type="protein sequence ID" value="JAA54043.1"/>
    <property type="molecule type" value="mRNA"/>
</dbReference>
<dbReference type="SUPFAM" id="SSF50814">
    <property type="entry name" value="Lipocalins"/>
    <property type="match status" value="1"/>
</dbReference>
<protein>
    <submittedName>
        <fullName evidence="2">Putative group i salivary lipocalin</fullName>
    </submittedName>
</protein>
<reference evidence="2" key="1">
    <citation type="submission" date="2012-11" db="EMBL/GenBank/DDBJ databases">
        <authorList>
            <person name="Lucero-Rivera Y.E."/>
            <person name="Tovar-Ramirez D."/>
        </authorList>
    </citation>
    <scope>NUCLEOTIDE SEQUENCE</scope>
    <source>
        <tissue evidence="2">Salivary gland</tissue>
    </source>
</reference>
<feature type="signal peptide" evidence="1">
    <location>
        <begin position="1"/>
        <end position="20"/>
    </location>
</feature>
<organism evidence="2">
    <name type="scientific">Rhipicephalus pulchellus</name>
    <name type="common">Yellow backed tick</name>
    <name type="synonym">Dermacentor pulchellus</name>
    <dbReference type="NCBI Taxonomy" id="72859"/>
    <lineage>
        <taxon>Eukaryota</taxon>
        <taxon>Metazoa</taxon>
        <taxon>Ecdysozoa</taxon>
        <taxon>Arthropoda</taxon>
        <taxon>Chelicerata</taxon>
        <taxon>Arachnida</taxon>
        <taxon>Acari</taxon>
        <taxon>Parasitiformes</taxon>
        <taxon>Ixodida</taxon>
        <taxon>Ixodoidea</taxon>
        <taxon>Ixodidae</taxon>
        <taxon>Rhipicephalinae</taxon>
        <taxon>Rhipicephalus</taxon>
        <taxon>Rhipicephalus</taxon>
    </lineage>
</organism>
<reference evidence="2" key="2">
    <citation type="journal article" date="2015" name="J. Proteomics">
        <title>Sexual differences in the sialomes of the zebra tick, Rhipicephalus pulchellus.</title>
        <authorList>
            <person name="Tan A.W."/>
            <person name="Francischetti I.M."/>
            <person name="Slovak M."/>
            <person name="Kini R.M."/>
            <person name="Ribeiro J.M."/>
        </authorList>
    </citation>
    <scope>NUCLEOTIDE SEQUENCE</scope>
    <source>
        <tissue evidence="2">Salivary gland</tissue>
    </source>
</reference>
<name>L7LT39_RHIPC</name>
<evidence type="ECO:0000256" key="1">
    <source>
        <dbReference type="SAM" id="SignalP"/>
    </source>
</evidence>
<dbReference type="AlphaFoldDB" id="L7LT39"/>
<dbReference type="InterPro" id="IPR012674">
    <property type="entry name" value="Calycin"/>
</dbReference>